<keyword evidence="5" id="KW-1185">Reference proteome</keyword>
<evidence type="ECO:0000256" key="2">
    <source>
        <dbReference type="ARBA" id="ARBA00023315"/>
    </source>
</evidence>
<dbReference type="KEGG" id="dja:HY57_09170"/>
<keyword evidence="1 4" id="KW-0808">Transferase</keyword>
<dbReference type="EMBL" id="CP008884">
    <property type="protein sequence ID" value="AIF47430.1"/>
    <property type="molecule type" value="Genomic_DNA"/>
</dbReference>
<dbReference type="Proteomes" id="UP000027987">
    <property type="component" value="Chromosome"/>
</dbReference>
<dbReference type="Pfam" id="PF00583">
    <property type="entry name" value="Acetyltransf_1"/>
    <property type="match status" value="1"/>
</dbReference>
<accession>A0A075K0S5</accession>
<dbReference type="PANTHER" id="PTHR43877:SF2">
    <property type="entry name" value="AMINOALKYLPHOSPHONATE N-ACETYLTRANSFERASE-RELATED"/>
    <property type="match status" value="1"/>
</dbReference>
<dbReference type="HOGENOM" id="CLU_013985_34_9_6"/>
<organism evidence="4 5">
    <name type="scientific">Dyella japonica A8</name>
    <dbReference type="NCBI Taxonomy" id="1217721"/>
    <lineage>
        <taxon>Bacteria</taxon>
        <taxon>Pseudomonadati</taxon>
        <taxon>Pseudomonadota</taxon>
        <taxon>Gammaproteobacteria</taxon>
        <taxon>Lysobacterales</taxon>
        <taxon>Rhodanobacteraceae</taxon>
        <taxon>Dyella</taxon>
    </lineage>
</organism>
<evidence type="ECO:0000313" key="5">
    <source>
        <dbReference type="Proteomes" id="UP000027987"/>
    </source>
</evidence>
<dbReference type="GO" id="GO:0016747">
    <property type="term" value="F:acyltransferase activity, transferring groups other than amino-acyl groups"/>
    <property type="evidence" value="ECO:0007669"/>
    <property type="project" value="InterPro"/>
</dbReference>
<gene>
    <name evidence="4" type="ORF">HY57_09170</name>
</gene>
<dbReference type="PANTHER" id="PTHR43877">
    <property type="entry name" value="AMINOALKYLPHOSPHONATE N-ACETYLTRANSFERASE-RELATED-RELATED"/>
    <property type="match status" value="1"/>
</dbReference>
<protein>
    <submittedName>
        <fullName evidence="4">GCN5 family acetyltransferase</fullName>
    </submittedName>
</protein>
<dbReference type="STRING" id="1217721.HY57_09170"/>
<evidence type="ECO:0000313" key="4">
    <source>
        <dbReference type="EMBL" id="AIF47430.1"/>
    </source>
</evidence>
<evidence type="ECO:0000259" key="3">
    <source>
        <dbReference type="PROSITE" id="PS51186"/>
    </source>
</evidence>
<dbReference type="InterPro" id="IPR050832">
    <property type="entry name" value="Bact_Acetyltransf"/>
</dbReference>
<name>A0A075K0S5_9GAMM</name>
<dbReference type="PROSITE" id="PS51186">
    <property type="entry name" value="GNAT"/>
    <property type="match status" value="1"/>
</dbReference>
<evidence type="ECO:0000256" key="1">
    <source>
        <dbReference type="ARBA" id="ARBA00022679"/>
    </source>
</evidence>
<dbReference type="OrthoDB" id="9792929at2"/>
<keyword evidence="2" id="KW-0012">Acyltransferase</keyword>
<proteinExistence type="predicted"/>
<dbReference type="Gene3D" id="3.40.630.30">
    <property type="match status" value="1"/>
</dbReference>
<dbReference type="CDD" id="cd04301">
    <property type="entry name" value="NAT_SF"/>
    <property type="match status" value="1"/>
</dbReference>
<dbReference type="AlphaFoldDB" id="A0A075K0S5"/>
<dbReference type="PATRIC" id="fig|1217721.7.peg.1900"/>
<dbReference type="SUPFAM" id="SSF55729">
    <property type="entry name" value="Acyl-CoA N-acyltransferases (Nat)"/>
    <property type="match status" value="1"/>
</dbReference>
<dbReference type="InterPro" id="IPR016181">
    <property type="entry name" value="Acyl_CoA_acyltransferase"/>
</dbReference>
<feature type="domain" description="N-acetyltransferase" evidence="3">
    <location>
        <begin position="3"/>
        <end position="149"/>
    </location>
</feature>
<dbReference type="InterPro" id="IPR000182">
    <property type="entry name" value="GNAT_dom"/>
</dbReference>
<reference evidence="4 5" key="1">
    <citation type="submission" date="2014-07" db="EMBL/GenBank/DDBJ databases">
        <title>Complete Genome Sequence of Dyella japonica Strain A8 Isolated from Malaysian Tropical Soil.</title>
        <authorList>
            <person name="Hui R.K.H."/>
            <person name="Chen J.-W."/>
            <person name="Chan K.-G."/>
            <person name="Leung F.C.C."/>
        </authorList>
    </citation>
    <scope>NUCLEOTIDE SEQUENCE [LARGE SCALE GENOMIC DNA]</scope>
    <source>
        <strain evidence="4 5">A8</strain>
    </source>
</reference>
<sequence>MSITVRQATIHELDLVAPLFDAYRVFYGQASDLAAATRFLRERFQHHDAVVMVAIDEEGAGAGFVQLYPFFSSVRMARLYLLNDLFVAPHARRGGVGAALMHEATAFARAVGAVGMTLATAHTNLTAQRLYESLGWKRDEEFREYAIRF</sequence>